<dbReference type="VEuPathDB" id="VectorBase:AFAF000461"/>
<dbReference type="InterPro" id="IPR019265">
    <property type="entry name" value="RTRAF"/>
</dbReference>
<name>A0A182Q069_9DIPT</name>
<organism evidence="2 3">
    <name type="scientific">Anopheles farauti</name>
    <dbReference type="NCBI Taxonomy" id="69004"/>
    <lineage>
        <taxon>Eukaryota</taxon>
        <taxon>Metazoa</taxon>
        <taxon>Ecdysozoa</taxon>
        <taxon>Arthropoda</taxon>
        <taxon>Hexapoda</taxon>
        <taxon>Insecta</taxon>
        <taxon>Pterygota</taxon>
        <taxon>Neoptera</taxon>
        <taxon>Endopterygota</taxon>
        <taxon>Diptera</taxon>
        <taxon>Nematocera</taxon>
        <taxon>Culicoidea</taxon>
        <taxon>Culicidae</taxon>
        <taxon>Anophelinae</taxon>
        <taxon>Anopheles</taxon>
    </lineage>
</organism>
<feature type="region of interest" description="Disordered" evidence="1">
    <location>
        <begin position="456"/>
        <end position="480"/>
    </location>
</feature>
<proteinExistence type="predicted"/>
<feature type="compositionally biased region" description="Polar residues" evidence="1">
    <location>
        <begin position="466"/>
        <end position="479"/>
    </location>
</feature>
<dbReference type="Proteomes" id="UP000075886">
    <property type="component" value="Unassembled WGS sequence"/>
</dbReference>
<dbReference type="PANTHER" id="PTHR15924">
    <property type="entry name" value="CLE"/>
    <property type="match status" value="1"/>
</dbReference>
<dbReference type="AlphaFoldDB" id="A0A182Q069"/>
<reference evidence="3" key="1">
    <citation type="submission" date="2014-01" db="EMBL/GenBank/DDBJ databases">
        <title>The Genome Sequence of Anopheles farauti FAR1 (V2).</title>
        <authorList>
            <consortium name="The Broad Institute Genomics Platform"/>
            <person name="Neafsey D.E."/>
            <person name="Besansky N."/>
            <person name="Howell P."/>
            <person name="Walton C."/>
            <person name="Young S.K."/>
            <person name="Zeng Q."/>
            <person name="Gargeya S."/>
            <person name="Fitzgerald M."/>
            <person name="Haas B."/>
            <person name="Abouelleil A."/>
            <person name="Allen A.W."/>
            <person name="Alvarado L."/>
            <person name="Arachchi H.M."/>
            <person name="Berlin A.M."/>
            <person name="Chapman S.B."/>
            <person name="Gainer-Dewar J."/>
            <person name="Goldberg J."/>
            <person name="Griggs A."/>
            <person name="Gujja S."/>
            <person name="Hansen M."/>
            <person name="Howarth C."/>
            <person name="Imamovic A."/>
            <person name="Ireland A."/>
            <person name="Larimer J."/>
            <person name="McCowan C."/>
            <person name="Murphy C."/>
            <person name="Pearson M."/>
            <person name="Poon T.W."/>
            <person name="Priest M."/>
            <person name="Roberts A."/>
            <person name="Saif S."/>
            <person name="Shea T."/>
            <person name="Sisk P."/>
            <person name="Sykes S."/>
            <person name="Wortman J."/>
            <person name="Nusbaum C."/>
            <person name="Birren B."/>
        </authorList>
    </citation>
    <scope>NUCLEOTIDE SEQUENCE [LARGE SCALE GENOMIC DNA]</scope>
    <source>
        <strain evidence="3">FAR1</strain>
    </source>
</reference>
<dbReference type="EnsemblMetazoa" id="AFAF000461-RA">
    <property type="protein sequence ID" value="AFAF000461-PA"/>
    <property type="gene ID" value="AFAF000461"/>
</dbReference>
<protein>
    <submittedName>
        <fullName evidence="2">Uncharacterized protein</fullName>
    </submittedName>
</protein>
<dbReference type="STRING" id="69004.A0A182Q069"/>
<reference evidence="2" key="2">
    <citation type="submission" date="2020-05" db="UniProtKB">
        <authorList>
            <consortium name="EnsemblMetazoa"/>
        </authorList>
    </citation>
    <scope>IDENTIFICATION</scope>
    <source>
        <strain evidence="2">FAR1</strain>
    </source>
</reference>
<dbReference type="EMBL" id="AXCN02000181">
    <property type="status" value="NOT_ANNOTATED_CDS"/>
    <property type="molecule type" value="Genomic_DNA"/>
</dbReference>
<evidence type="ECO:0000256" key="1">
    <source>
        <dbReference type="SAM" id="MobiDB-lite"/>
    </source>
</evidence>
<dbReference type="Pfam" id="PF10036">
    <property type="entry name" value="RLL"/>
    <property type="match status" value="2"/>
</dbReference>
<evidence type="ECO:0000313" key="3">
    <source>
        <dbReference type="Proteomes" id="UP000075886"/>
    </source>
</evidence>
<keyword evidence="3" id="KW-1185">Reference proteome</keyword>
<accession>A0A182Q069</accession>
<sequence>MWLEDQKIRFLPIDEREPLRKINSPEVWNPAYEKYKKNIRLPEHLKAKHEQITWLLLYAIRLEYTDNAEIYRPMTGAKKLEETANKSNVPEVQSTNPFDSFDFTGADFEEGSWKLAERLGIAYHPDHLIALQAASKVITTAYNKEALKEVVVTGQPFPIEQGSGMGLEKDADLEQCARILRLLQIQNIRKLQTTINETIVAVQNVTADPRTDTSLGKAPCALPNNERGGINAPSLIFSELTVCKTIQNKGRERAHKKNPTNVAAFYLFRSFCLAKMFERYLTALQYIGNQPVNIDDPKEFRSLISWLEDQKIRHYTIENRENLKQIGSMEVWDAAYEQYKTDVGLPYELETRQEQLTWLLLHAIRLEYSDNVDTYRPLSGARKVEEQKKSTAPEVKSSNPFDSLDFTNAQFEEGARKLADRLGIAYHPDHLVSLRAAGRVIHDCLNKETLKEPPVSGQPYVIGASKTGTTDKQQQNGTESELERAAQILRLLQIQNMRSMQTTINETIVAVQTVTADPKTDTALGKVGV</sequence>
<evidence type="ECO:0000313" key="2">
    <source>
        <dbReference type="EnsemblMetazoa" id="AFAF000461-PA"/>
    </source>
</evidence>